<dbReference type="PANTHER" id="PTHR30146:SF109">
    <property type="entry name" value="HTH-TYPE TRANSCRIPTIONAL REGULATOR GALS"/>
    <property type="match status" value="1"/>
</dbReference>
<proteinExistence type="predicted"/>
<dbReference type="RefSeq" id="WP_038477393.1">
    <property type="nucleotide sequence ID" value="NZ_CP003923.1"/>
</dbReference>
<keyword evidence="2" id="KW-0238">DNA-binding</keyword>
<dbReference type="AlphaFoldDB" id="A0A060LTQ4"/>
<keyword evidence="1" id="KW-0805">Transcription regulation</keyword>
<dbReference type="InterPro" id="IPR000843">
    <property type="entry name" value="HTH_LacI"/>
</dbReference>
<dbReference type="Gene3D" id="1.10.260.40">
    <property type="entry name" value="lambda repressor-like DNA-binding domains"/>
    <property type="match status" value="1"/>
</dbReference>
<dbReference type="PATRIC" id="fig|1246626.3.peg.775"/>
<dbReference type="OrthoDB" id="9788209at2"/>
<protein>
    <submittedName>
        <fullName evidence="5">HTH-type, LacI family transcriptional regulator</fullName>
    </submittedName>
</protein>
<organism evidence="5 6">
    <name type="scientific">Shouchella lehensis G1</name>
    <dbReference type="NCBI Taxonomy" id="1246626"/>
    <lineage>
        <taxon>Bacteria</taxon>
        <taxon>Bacillati</taxon>
        <taxon>Bacillota</taxon>
        <taxon>Bacilli</taxon>
        <taxon>Bacillales</taxon>
        <taxon>Bacillaceae</taxon>
        <taxon>Shouchella</taxon>
    </lineage>
</organism>
<sequence>MSTIKDVAKLAGVAPSTVSRVIADSPKISKRTKERVKEIMDELGYYPNVHARNLVNKETNVIGVIMPSASYAPFQNPFFPEVLRGITAQANKDKYGLYLSTGQTEEGIMEEVKEMVYSRRVDGIILLYSTTSDPIIPFLLREKFPFVVIGRPPEDYADVVSYVNNDNVKAAKMLTEYVLLLKHERIGFIGGRKDAYVTLDHKHGYEQALKTAGIDINPMYFVYHDEVFEGGEQAVIELMAQATPPTALVVADDLMALGVLRMLTSMGYRVPEDISVVSFNNVLMSELSAPPLTTMDIFIYELGFQAATLVREQIASPPLDAQARIVGHKLVRRSSTSRRITKESTL</sequence>
<reference evidence="5 6" key="1">
    <citation type="journal article" date="2014" name="Gene">
        <title>A comparative genomic analysis of the alkalitolerant soil bacterium Bacillus lehensis G1.</title>
        <authorList>
            <person name="Noor Y.M."/>
            <person name="Samsulrizal N.H."/>
            <person name="Jema'on N.A."/>
            <person name="Low K.O."/>
            <person name="Ramli A.N."/>
            <person name="Alias N.I."/>
            <person name="Damis S.I."/>
            <person name="Fuzi S.F."/>
            <person name="Isa M.N."/>
            <person name="Murad A.M."/>
            <person name="Raih M.F."/>
            <person name="Bakar F.D."/>
            <person name="Najimudin N."/>
            <person name="Mahadi N.M."/>
            <person name="Illias R.M."/>
        </authorList>
    </citation>
    <scope>NUCLEOTIDE SEQUENCE [LARGE SCALE GENOMIC DNA]</scope>
    <source>
        <strain evidence="5 6">G1</strain>
    </source>
</reference>
<evidence type="ECO:0000313" key="6">
    <source>
        <dbReference type="Proteomes" id="UP000027142"/>
    </source>
</evidence>
<evidence type="ECO:0000313" key="5">
    <source>
        <dbReference type="EMBL" id="AIC93385.1"/>
    </source>
</evidence>
<dbReference type="HOGENOM" id="CLU_037628_6_2_9"/>
<dbReference type="SMART" id="SM00354">
    <property type="entry name" value="HTH_LACI"/>
    <property type="match status" value="1"/>
</dbReference>
<dbReference type="SUPFAM" id="SSF53822">
    <property type="entry name" value="Periplasmic binding protein-like I"/>
    <property type="match status" value="1"/>
</dbReference>
<dbReference type="Pfam" id="PF13377">
    <property type="entry name" value="Peripla_BP_3"/>
    <property type="match status" value="1"/>
</dbReference>
<dbReference type="GO" id="GO:0003700">
    <property type="term" value="F:DNA-binding transcription factor activity"/>
    <property type="evidence" value="ECO:0007669"/>
    <property type="project" value="TreeGrafter"/>
</dbReference>
<evidence type="ECO:0000256" key="3">
    <source>
        <dbReference type="ARBA" id="ARBA00023163"/>
    </source>
</evidence>
<dbReference type="GO" id="GO:0000976">
    <property type="term" value="F:transcription cis-regulatory region binding"/>
    <property type="evidence" value="ECO:0007669"/>
    <property type="project" value="TreeGrafter"/>
</dbReference>
<gene>
    <name evidence="5" type="ORF">BleG1_0777</name>
</gene>
<dbReference type="InterPro" id="IPR046335">
    <property type="entry name" value="LacI/GalR-like_sensor"/>
</dbReference>
<dbReference type="PROSITE" id="PS50932">
    <property type="entry name" value="HTH_LACI_2"/>
    <property type="match status" value="1"/>
</dbReference>
<evidence type="ECO:0000259" key="4">
    <source>
        <dbReference type="PROSITE" id="PS50932"/>
    </source>
</evidence>
<dbReference type="CDD" id="cd01392">
    <property type="entry name" value="HTH_LacI"/>
    <property type="match status" value="1"/>
</dbReference>
<dbReference type="Gene3D" id="3.40.50.2300">
    <property type="match status" value="2"/>
</dbReference>
<dbReference type="CDD" id="cd06294">
    <property type="entry name" value="PBP1_MalR-like"/>
    <property type="match status" value="1"/>
</dbReference>
<evidence type="ECO:0000256" key="2">
    <source>
        <dbReference type="ARBA" id="ARBA00023125"/>
    </source>
</evidence>
<dbReference type="KEGG" id="ble:BleG1_0777"/>
<dbReference type="EMBL" id="CP003923">
    <property type="protein sequence ID" value="AIC93385.1"/>
    <property type="molecule type" value="Genomic_DNA"/>
</dbReference>
<keyword evidence="3" id="KW-0804">Transcription</keyword>
<dbReference type="InterPro" id="IPR010982">
    <property type="entry name" value="Lambda_DNA-bd_dom_sf"/>
</dbReference>
<evidence type="ECO:0000256" key="1">
    <source>
        <dbReference type="ARBA" id="ARBA00023015"/>
    </source>
</evidence>
<dbReference type="STRING" id="1246626.BleG1_0777"/>
<keyword evidence="6" id="KW-1185">Reference proteome</keyword>
<dbReference type="eggNOG" id="COG1609">
    <property type="taxonomic scope" value="Bacteria"/>
</dbReference>
<dbReference type="SUPFAM" id="SSF47413">
    <property type="entry name" value="lambda repressor-like DNA-binding domains"/>
    <property type="match status" value="1"/>
</dbReference>
<dbReference type="Proteomes" id="UP000027142">
    <property type="component" value="Chromosome"/>
</dbReference>
<accession>A0A060LTQ4</accession>
<dbReference type="InterPro" id="IPR028082">
    <property type="entry name" value="Peripla_BP_I"/>
</dbReference>
<dbReference type="PANTHER" id="PTHR30146">
    <property type="entry name" value="LACI-RELATED TRANSCRIPTIONAL REPRESSOR"/>
    <property type="match status" value="1"/>
</dbReference>
<name>A0A060LTQ4_9BACI</name>
<dbReference type="Pfam" id="PF00356">
    <property type="entry name" value="LacI"/>
    <property type="match status" value="1"/>
</dbReference>
<feature type="domain" description="HTH lacI-type" evidence="4">
    <location>
        <begin position="2"/>
        <end position="56"/>
    </location>
</feature>